<keyword evidence="9" id="KW-1185">Reference proteome</keyword>
<dbReference type="Proteomes" id="UP000562984">
    <property type="component" value="Unassembled WGS sequence"/>
</dbReference>
<comment type="subcellular location">
    <subcellularLocation>
        <location evidence="1">Cell membrane</location>
        <topology evidence="1">Multi-pass membrane protein</topology>
    </subcellularLocation>
</comment>
<evidence type="ECO:0000313" key="9">
    <source>
        <dbReference type="Proteomes" id="UP000562984"/>
    </source>
</evidence>
<feature type="transmembrane region" description="Helical" evidence="6">
    <location>
        <begin position="34"/>
        <end position="54"/>
    </location>
</feature>
<feature type="transmembrane region" description="Helical" evidence="6">
    <location>
        <begin position="123"/>
        <end position="146"/>
    </location>
</feature>
<evidence type="ECO:0000256" key="5">
    <source>
        <dbReference type="SAM" id="MobiDB-lite"/>
    </source>
</evidence>
<reference evidence="8 9" key="1">
    <citation type="submission" date="2020-05" db="EMBL/GenBank/DDBJ databases">
        <title>Nakamurella sp. DB0629 isolated from air conditioner.</title>
        <authorList>
            <person name="Kim D.H."/>
            <person name="Kim D.-U."/>
        </authorList>
    </citation>
    <scope>NUCLEOTIDE SEQUENCE [LARGE SCALE GENOMIC DNA]</scope>
    <source>
        <strain evidence="8 9">DB0629</strain>
    </source>
</reference>
<keyword evidence="2 6" id="KW-0812">Transmembrane</keyword>
<dbReference type="EMBL" id="JABEND010000002">
    <property type="protein sequence ID" value="NNG34826.1"/>
    <property type="molecule type" value="Genomic_DNA"/>
</dbReference>
<dbReference type="Pfam" id="PF07690">
    <property type="entry name" value="MFS_1"/>
    <property type="match status" value="1"/>
</dbReference>
<evidence type="ECO:0000256" key="6">
    <source>
        <dbReference type="SAM" id="Phobius"/>
    </source>
</evidence>
<evidence type="ECO:0000259" key="7">
    <source>
        <dbReference type="PROSITE" id="PS50850"/>
    </source>
</evidence>
<feature type="transmembrane region" description="Helical" evidence="6">
    <location>
        <begin position="152"/>
        <end position="173"/>
    </location>
</feature>
<evidence type="ECO:0000256" key="1">
    <source>
        <dbReference type="ARBA" id="ARBA00004651"/>
    </source>
</evidence>
<dbReference type="PROSITE" id="PS50850">
    <property type="entry name" value="MFS"/>
    <property type="match status" value="1"/>
</dbReference>
<proteinExistence type="predicted"/>
<evidence type="ECO:0000313" key="8">
    <source>
        <dbReference type="EMBL" id="NNG34826.1"/>
    </source>
</evidence>
<dbReference type="PANTHER" id="PTHR23542:SF1">
    <property type="entry name" value="MAJOR FACILITATOR SUPERFAMILY (MFS) PROFILE DOMAIN-CONTAINING PROTEIN"/>
    <property type="match status" value="1"/>
</dbReference>
<name>A0A849A5A4_9ACTN</name>
<evidence type="ECO:0000256" key="4">
    <source>
        <dbReference type="ARBA" id="ARBA00023136"/>
    </source>
</evidence>
<comment type="caution">
    <text evidence="8">The sequence shown here is derived from an EMBL/GenBank/DDBJ whole genome shotgun (WGS) entry which is preliminary data.</text>
</comment>
<evidence type="ECO:0000256" key="3">
    <source>
        <dbReference type="ARBA" id="ARBA00022989"/>
    </source>
</evidence>
<organism evidence="8 9">
    <name type="scientific">Nakamurella aerolata</name>
    <dbReference type="NCBI Taxonomy" id="1656892"/>
    <lineage>
        <taxon>Bacteria</taxon>
        <taxon>Bacillati</taxon>
        <taxon>Actinomycetota</taxon>
        <taxon>Actinomycetes</taxon>
        <taxon>Nakamurellales</taxon>
        <taxon>Nakamurellaceae</taxon>
        <taxon>Nakamurella</taxon>
    </lineage>
</organism>
<dbReference type="InterPro" id="IPR036259">
    <property type="entry name" value="MFS_trans_sf"/>
</dbReference>
<accession>A0A849A5A4</accession>
<dbReference type="PANTHER" id="PTHR23542">
    <property type="match status" value="1"/>
</dbReference>
<feature type="transmembrane region" description="Helical" evidence="6">
    <location>
        <begin position="66"/>
        <end position="87"/>
    </location>
</feature>
<feature type="region of interest" description="Disordered" evidence="5">
    <location>
        <begin position="207"/>
        <end position="226"/>
    </location>
</feature>
<evidence type="ECO:0000256" key="2">
    <source>
        <dbReference type="ARBA" id="ARBA00022692"/>
    </source>
</evidence>
<dbReference type="SUPFAM" id="SSF103473">
    <property type="entry name" value="MFS general substrate transporter"/>
    <property type="match status" value="1"/>
</dbReference>
<feature type="domain" description="Major facilitator superfamily (MFS) profile" evidence="7">
    <location>
        <begin position="1"/>
        <end position="226"/>
    </location>
</feature>
<dbReference type="GO" id="GO:0005886">
    <property type="term" value="C:plasma membrane"/>
    <property type="evidence" value="ECO:0007669"/>
    <property type="project" value="UniProtKB-SubCell"/>
</dbReference>
<feature type="transmembrane region" description="Helical" evidence="6">
    <location>
        <begin position="93"/>
        <end position="111"/>
    </location>
</feature>
<dbReference type="Gene3D" id="1.20.1250.20">
    <property type="entry name" value="MFS general substrate transporter like domains"/>
    <property type="match status" value="1"/>
</dbReference>
<dbReference type="GO" id="GO:0022857">
    <property type="term" value="F:transmembrane transporter activity"/>
    <property type="evidence" value="ECO:0007669"/>
    <property type="project" value="InterPro"/>
</dbReference>
<protein>
    <submittedName>
        <fullName evidence="8">MFS transporter</fullName>
    </submittedName>
</protein>
<dbReference type="InterPro" id="IPR011701">
    <property type="entry name" value="MFS"/>
</dbReference>
<sequence length="226" mass="22816">MDGIFAVMVLLGGVFGSLEVTTVAVTKAEGQPGMAGLLLALYSFGSLVSGLVFGALNLQISLRRQLLFAVGGLAVVSAPLAVLPSLWATAVGLFLAGLAVAPSLISGMALIERIVPASRLSESMGWASSGIGLGLALSMPAAGYVSDHVRPHLAYLVLSGCAVGALLVALGVLPGLRRADKSALATDSDQPGVTAVPAEPMVVIDAPVPMPPLEEPGQPGTAAERW</sequence>
<dbReference type="RefSeq" id="WP_171198501.1">
    <property type="nucleotide sequence ID" value="NZ_JABEND010000002.1"/>
</dbReference>
<dbReference type="AlphaFoldDB" id="A0A849A5A4"/>
<dbReference type="InterPro" id="IPR020846">
    <property type="entry name" value="MFS_dom"/>
</dbReference>
<gene>
    <name evidence="8" type="ORF">HKD39_03650</name>
</gene>
<keyword evidence="4 6" id="KW-0472">Membrane</keyword>
<keyword evidence="3 6" id="KW-1133">Transmembrane helix</keyword>